<evidence type="ECO:0000256" key="7">
    <source>
        <dbReference type="ARBA" id="ARBA00022801"/>
    </source>
</evidence>
<evidence type="ECO:0000256" key="3">
    <source>
        <dbReference type="ARBA" id="ARBA00004632"/>
    </source>
</evidence>
<comment type="catalytic activity">
    <reaction evidence="21">
        <text>decanoyl-CoA + H2O = decanoate + CoA + H(+)</text>
        <dbReference type="Rhea" id="RHEA:40059"/>
        <dbReference type="ChEBI" id="CHEBI:15377"/>
        <dbReference type="ChEBI" id="CHEBI:15378"/>
        <dbReference type="ChEBI" id="CHEBI:27689"/>
        <dbReference type="ChEBI" id="CHEBI:57287"/>
        <dbReference type="ChEBI" id="CHEBI:61430"/>
    </reaction>
    <physiologicalReaction direction="left-to-right" evidence="21">
        <dbReference type="Rhea" id="RHEA:40060"/>
    </physiologicalReaction>
</comment>
<evidence type="ECO:0000256" key="22">
    <source>
        <dbReference type="ARBA" id="ARBA00048074"/>
    </source>
</evidence>
<evidence type="ECO:0000256" key="15">
    <source>
        <dbReference type="ARBA" id="ARBA00038456"/>
    </source>
</evidence>
<dbReference type="GO" id="GO:0016787">
    <property type="term" value="F:hydrolase activity"/>
    <property type="evidence" value="ECO:0007669"/>
    <property type="project" value="UniProtKB-KW"/>
</dbReference>
<reference evidence="25 26" key="1">
    <citation type="journal article" date="2013" name="J. Mol. Microbiol. Biotechnol.">
        <title>Analysis of the Complete Genomes of Acholeplasma brassicae , A. palmae and A. laidlawii and Their Comparison to the Obligate Parasites from ' Candidatus Phytoplasma'.</title>
        <authorList>
            <person name="Kube M."/>
            <person name="Siewert C."/>
            <person name="Migdoll A.M."/>
            <person name="Duduk B."/>
            <person name="Holz S."/>
            <person name="Rabus R."/>
            <person name="Seemuller E."/>
            <person name="Mitrovic J."/>
            <person name="Muller I."/>
            <person name="Buttner C."/>
            <person name="Reinhardt R."/>
        </authorList>
    </citation>
    <scope>NUCLEOTIDE SEQUENCE [LARGE SCALE GENOMIC DNA]</scope>
    <source>
        <strain evidence="26">0502</strain>
    </source>
</reference>
<dbReference type="InterPro" id="IPR029069">
    <property type="entry name" value="HotDog_dom_sf"/>
</dbReference>
<comment type="similarity">
    <text evidence="15">Belongs to the THEM4/THEM5 thioesterase family.</text>
</comment>
<evidence type="ECO:0000256" key="10">
    <source>
        <dbReference type="ARBA" id="ARBA00023098"/>
    </source>
</evidence>
<dbReference type="STRING" id="61635.BN85306940"/>
<evidence type="ECO:0000256" key="23">
    <source>
        <dbReference type="ARBA" id="ARBA00048180"/>
    </source>
</evidence>
<dbReference type="InterPro" id="IPR006683">
    <property type="entry name" value="Thioestr_dom"/>
</dbReference>
<evidence type="ECO:0000256" key="8">
    <source>
        <dbReference type="ARBA" id="ARBA00022832"/>
    </source>
</evidence>
<evidence type="ECO:0000256" key="16">
    <source>
        <dbReference type="ARBA" id="ARBA00038848"/>
    </source>
</evidence>
<keyword evidence="4" id="KW-1003">Cell membrane</keyword>
<comment type="catalytic activity">
    <reaction evidence="22">
        <text>dodecanoyl-CoA + H2O = dodecanoate + CoA + H(+)</text>
        <dbReference type="Rhea" id="RHEA:30135"/>
        <dbReference type="ChEBI" id="CHEBI:15377"/>
        <dbReference type="ChEBI" id="CHEBI:15378"/>
        <dbReference type="ChEBI" id="CHEBI:18262"/>
        <dbReference type="ChEBI" id="CHEBI:57287"/>
        <dbReference type="ChEBI" id="CHEBI:57375"/>
    </reaction>
    <physiologicalReaction direction="left-to-right" evidence="22">
        <dbReference type="Rhea" id="RHEA:30136"/>
    </physiologicalReaction>
</comment>
<dbReference type="SUPFAM" id="SSF54637">
    <property type="entry name" value="Thioesterase/thiol ester dehydrase-isomerase"/>
    <property type="match status" value="1"/>
</dbReference>
<comment type="catalytic activity">
    <reaction evidence="20">
        <text>hexadecanoyl-CoA + H2O = hexadecanoate + CoA + H(+)</text>
        <dbReference type="Rhea" id="RHEA:16645"/>
        <dbReference type="ChEBI" id="CHEBI:7896"/>
        <dbReference type="ChEBI" id="CHEBI:15377"/>
        <dbReference type="ChEBI" id="CHEBI:15378"/>
        <dbReference type="ChEBI" id="CHEBI:57287"/>
        <dbReference type="ChEBI" id="CHEBI:57379"/>
        <dbReference type="EC" id="3.1.2.2"/>
    </reaction>
    <physiologicalReaction direction="left-to-right" evidence="20">
        <dbReference type="Rhea" id="RHEA:16646"/>
    </physiologicalReaction>
</comment>
<keyword evidence="6" id="KW-0053">Apoptosis</keyword>
<evidence type="ECO:0000256" key="19">
    <source>
        <dbReference type="ARBA" id="ARBA00047588"/>
    </source>
</evidence>
<protein>
    <recommendedName>
        <fullName evidence="17">Acyl-coenzyme A thioesterase THEM4</fullName>
        <ecNumber evidence="16">3.1.2.2</ecNumber>
    </recommendedName>
    <alternativeName>
        <fullName evidence="18">Thioesterase superfamily member 4</fullName>
    </alternativeName>
</protein>
<dbReference type="Gene3D" id="3.10.129.10">
    <property type="entry name" value="Hotdog Thioesterase"/>
    <property type="match status" value="1"/>
</dbReference>
<proteinExistence type="inferred from homology"/>
<dbReference type="GO" id="GO:0006631">
    <property type="term" value="P:fatty acid metabolic process"/>
    <property type="evidence" value="ECO:0007669"/>
    <property type="project" value="UniProtKB-KW"/>
</dbReference>
<evidence type="ECO:0000313" key="25">
    <source>
        <dbReference type="EMBL" id="CCV65715.1"/>
    </source>
</evidence>
<dbReference type="KEGG" id="abra:BN85306940"/>
<dbReference type="Proteomes" id="UP000032737">
    <property type="component" value="Chromosome"/>
</dbReference>
<dbReference type="GO" id="GO:0016020">
    <property type="term" value="C:membrane"/>
    <property type="evidence" value="ECO:0007669"/>
    <property type="project" value="UniProtKB-SubCell"/>
</dbReference>
<evidence type="ECO:0000256" key="20">
    <source>
        <dbReference type="ARBA" id="ARBA00047734"/>
    </source>
</evidence>
<evidence type="ECO:0000256" key="1">
    <source>
        <dbReference type="ARBA" id="ARBA00004170"/>
    </source>
</evidence>
<keyword evidence="10" id="KW-0443">Lipid metabolism</keyword>
<evidence type="ECO:0000256" key="21">
    <source>
        <dbReference type="ARBA" id="ARBA00047969"/>
    </source>
</evidence>
<dbReference type="EMBL" id="FO681348">
    <property type="protein sequence ID" value="CCV65715.1"/>
    <property type="molecule type" value="Genomic_DNA"/>
</dbReference>
<keyword evidence="7" id="KW-0378">Hydrolase</keyword>
<evidence type="ECO:0000313" key="26">
    <source>
        <dbReference type="Proteomes" id="UP000032737"/>
    </source>
</evidence>
<evidence type="ECO:0000256" key="9">
    <source>
        <dbReference type="ARBA" id="ARBA00022946"/>
    </source>
</evidence>
<keyword evidence="9" id="KW-0809">Transit peptide</keyword>
<dbReference type="OrthoDB" id="9792301at2"/>
<gene>
    <name evidence="25" type="ORF">BN85306940</name>
</gene>
<sequence>MIYKVTNKQYNADDCFVCGTQNDSGLHMHYYELNQSFLLGVTCGKNSHQSYPKRMHGGIITALLDETIGRAISIDEPMCWGVTTSIEVKFRRPVSLDETIYVLGYITKNRSRTFEGYGVILASDKKTVLAESNAKYLKQDIKDILGNDHLSGWQLIPDDKKEFELFYEFIRSE</sequence>
<evidence type="ECO:0000256" key="2">
    <source>
        <dbReference type="ARBA" id="ARBA00004496"/>
    </source>
</evidence>
<comment type="subcellular location">
    <subcellularLocation>
        <location evidence="3">Cell projection</location>
        <location evidence="3">Ruffle membrane</location>
    </subcellularLocation>
    <subcellularLocation>
        <location evidence="2">Cytoplasm</location>
    </subcellularLocation>
    <subcellularLocation>
        <location evidence="1">Membrane</location>
        <topology evidence="1">Peripheral membrane protein</topology>
    </subcellularLocation>
</comment>
<dbReference type="AlphaFoldDB" id="U4KN88"/>
<evidence type="ECO:0000256" key="14">
    <source>
        <dbReference type="ARBA" id="ARBA00037002"/>
    </source>
</evidence>
<name>U4KN88_9MOLU</name>
<evidence type="ECO:0000259" key="24">
    <source>
        <dbReference type="Pfam" id="PF03061"/>
    </source>
</evidence>
<evidence type="ECO:0000256" key="18">
    <source>
        <dbReference type="ARBA" id="ARBA00043210"/>
    </source>
</evidence>
<dbReference type="HOGENOM" id="CLU_089876_6_2_14"/>
<dbReference type="CDD" id="cd03440">
    <property type="entry name" value="hot_dog"/>
    <property type="match status" value="1"/>
</dbReference>
<dbReference type="InterPro" id="IPR052365">
    <property type="entry name" value="THEM4/THEM5_acyl-CoA_thioest"/>
</dbReference>
<evidence type="ECO:0000256" key="11">
    <source>
        <dbReference type="ARBA" id="ARBA00023136"/>
    </source>
</evidence>
<comment type="catalytic activity">
    <reaction evidence="14">
        <text>(9Z)-octadecenoyl-CoA + H2O = (9Z)-octadecenoate + CoA + H(+)</text>
        <dbReference type="Rhea" id="RHEA:40139"/>
        <dbReference type="ChEBI" id="CHEBI:15377"/>
        <dbReference type="ChEBI" id="CHEBI:15378"/>
        <dbReference type="ChEBI" id="CHEBI:30823"/>
        <dbReference type="ChEBI" id="CHEBI:57287"/>
        <dbReference type="ChEBI" id="CHEBI:57387"/>
    </reaction>
    <physiologicalReaction direction="left-to-right" evidence="14">
        <dbReference type="Rhea" id="RHEA:40140"/>
    </physiologicalReaction>
</comment>
<comment type="catalytic activity">
    <reaction evidence="23">
        <text>tetradecanoyl-CoA + H2O = tetradecanoate + CoA + H(+)</text>
        <dbReference type="Rhea" id="RHEA:40119"/>
        <dbReference type="ChEBI" id="CHEBI:15377"/>
        <dbReference type="ChEBI" id="CHEBI:15378"/>
        <dbReference type="ChEBI" id="CHEBI:30807"/>
        <dbReference type="ChEBI" id="CHEBI:57287"/>
        <dbReference type="ChEBI" id="CHEBI:57385"/>
    </reaction>
    <physiologicalReaction direction="left-to-right" evidence="23">
        <dbReference type="Rhea" id="RHEA:40120"/>
    </physiologicalReaction>
</comment>
<dbReference type="PANTHER" id="PTHR12418">
    <property type="entry name" value="ACYL-COENZYME A THIOESTERASE THEM4"/>
    <property type="match status" value="1"/>
</dbReference>
<keyword evidence="8" id="KW-0276">Fatty acid metabolism</keyword>
<accession>U4KN88</accession>
<evidence type="ECO:0000256" key="17">
    <source>
        <dbReference type="ARBA" id="ARBA00040123"/>
    </source>
</evidence>
<evidence type="ECO:0000256" key="4">
    <source>
        <dbReference type="ARBA" id="ARBA00022475"/>
    </source>
</evidence>
<organism evidence="25 26">
    <name type="scientific">Acholeplasma brassicae</name>
    <dbReference type="NCBI Taxonomy" id="61635"/>
    <lineage>
        <taxon>Bacteria</taxon>
        <taxon>Bacillati</taxon>
        <taxon>Mycoplasmatota</taxon>
        <taxon>Mollicutes</taxon>
        <taxon>Acholeplasmatales</taxon>
        <taxon>Acholeplasmataceae</taxon>
        <taxon>Acholeplasma</taxon>
    </lineage>
</organism>
<evidence type="ECO:0000256" key="13">
    <source>
        <dbReference type="ARBA" id="ARBA00035852"/>
    </source>
</evidence>
<evidence type="ECO:0000256" key="5">
    <source>
        <dbReference type="ARBA" id="ARBA00022490"/>
    </source>
</evidence>
<dbReference type="Pfam" id="PF03061">
    <property type="entry name" value="4HBT"/>
    <property type="match status" value="1"/>
</dbReference>
<keyword evidence="11" id="KW-0472">Membrane</keyword>
<dbReference type="GO" id="GO:0005737">
    <property type="term" value="C:cytoplasm"/>
    <property type="evidence" value="ECO:0007669"/>
    <property type="project" value="UniProtKB-SubCell"/>
</dbReference>
<feature type="domain" description="Thioesterase" evidence="24">
    <location>
        <begin position="55"/>
        <end position="118"/>
    </location>
</feature>
<keyword evidence="5" id="KW-0963">Cytoplasm</keyword>
<comment type="catalytic activity">
    <reaction evidence="19">
        <text>octanoyl-CoA + H2O = octanoate + CoA + H(+)</text>
        <dbReference type="Rhea" id="RHEA:30143"/>
        <dbReference type="ChEBI" id="CHEBI:15377"/>
        <dbReference type="ChEBI" id="CHEBI:15378"/>
        <dbReference type="ChEBI" id="CHEBI:25646"/>
        <dbReference type="ChEBI" id="CHEBI:57287"/>
        <dbReference type="ChEBI" id="CHEBI:57386"/>
    </reaction>
    <physiologicalReaction direction="left-to-right" evidence="19">
        <dbReference type="Rhea" id="RHEA:30144"/>
    </physiologicalReaction>
</comment>
<evidence type="ECO:0000256" key="6">
    <source>
        <dbReference type="ARBA" id="ARBA00022703"/>
    </source>
</evidence>
<dbReference type="EC" id="3.1.2.2" evidence="16"/>
<keyword evidence="12" id="KW-0966">Cell projection</keyword>
<dbReference type="RefSeq" id="WP_030004574.1">
    <property type="nucleotide sequence ID" value="NC_022549.1"/>
</dbReference>
<comment type="catalytic activity">
    <reaction evidence="13">
        <text>(5Z,8Z,11Z,14Z)-eicosatetraenoyl-CoA + H2O = (5Z,8Z,11Z,14Z)-eicosatetraenoate + CoA + H(+)</text>
        <dbReference type="Rhea" id="RHEA:40151"/>
        <dbReference type="ChEBI" id="CHEBI:15377"/>
        <dbReference type="ChEBI" id="CHEBI:15378"/>
        <dbReference type="ChEBI" id="CHEBI:32395"/>
        <dbReference type="ChEBI" id="CHEBI:57287"/>
        <dbReference type="ChEBI" id="CHEBI:57368"/>
    </reaction>
    <physiologicalReaction direction="left-to-right" evidence="13">
        <dbReference type="Rhea" id="RHEA:40152"/>
    </physiologicalReaction>
</comment>
<evidence type="ECO:0000256" key="12">
    <source>
        <dbReference type="ARBA" id="ARBA00023273"/>
    </source>
</evidence>
<dbReference type="PANTHER" id="PTHR12418:SF19">
    <property type="entry name" value="ACYL-COENZYME A THIOESTERASE THEM4"/>
    <property type="match status" value="1"/>
</dbReference>
<keyword evidence="26" id="KW-1185">Reference proteome</keyword>